<gene>
    <name evidence="2" type="ORF">NG800_018720</name>
</gene>
<reference evidence="2 3" key="1">
    <citation type="submission" date="2023-11" db="EMBL/GenBank/DDBJ databases">
        <title>First isolation, identification, and characterization of non-pathogenic Epilithonimonas ginsengisoli isolated from diseased farmed rainbow trout (Oncorhynchus mykiss) in Chile.</title>
        <authorList>
            <person name="Miranda C.D."/>
            <person name="Irgang R."/>
            <person name="Concha C."/>
            <person name="Rojas R."/>
            <person name="Avendano R."/>
        </authorList>
    </citation>
    <scope>NUCLEOTIDE SEQUENCE [LARGE SCALE GENOMIC DNA]</scope>
    <source>
        <strain evidence="2 3">FP99</strain>
    </source>
</reference>
<name>A0ABU4JN84_9FLAO</name>
<evidence type="ECO:0000256" key="1">
    <source>
        <dbReference type="SAM" id="MobiDB-lite"/>
    </source>
</evidence>
<accession>A0ABU4JN84</accession>
<feature type="compositionally biased region" description="Basic and acidic residues" evidence="1">
    <location>
        <begin position="12"/>
        <end position="22"/>
    </location>
</feature>
<proteinExistence type="predicted"/>
<sequence length="47" mass="5377">MEGKQLFNYEDSENKDNSAEDKQKPDVNIFLKVIQIILSIILGAMHV</sequence>
<dbReference type="Proteomes" id="UP001204439">
    <property type="component" value="Unassembled WGS sequence"/>
</dbReference>
<evidence type="ECO:0000313" key="3">
    <source>
        <dbReference type="Proteomes" id="UP001204439"/>
    </source>
</evidence>
<dbReference type="EMBL" id="JAMXLT020000054">
    <property type="protein sequence ID" value="MDW8550966.1"/>
    <property type="molecule type" value="Genomic_DNA"/>
</dbReference>
<comment type="caution">
    <text evidence="2">The sequence shown here is derived from an EMBL/GenBank/DDBJ whole genome shotgun (WGS) entry which is preliminary data.</text>
</comment>
<keyword evidence="3" id="KW-1185">Reference proteome</keyword>
<feature type="region of interest" description="Disordered" evidence="1">
    <location>
        <begin position="1"/>
        <end position="22"/>
    </location>
</feature>
<dbReference type="RefSeq" id="WP_155845857.1">
    <property type="nucleotide sequence ID" value="NZ_JAMXLT020000054.1"/>
</dbReference>
<evidence type="ECO:0000313" key="2">
    <source>
        <dbReference type="EMBL" id="MDW8550966.1"/>
    </source>
</evidence>
<protein>
    <submittedName>
        <fullName evidence="2">Uncharacterized protein</fullName>
    </submittedName>
</protein>
<organism evidence="2 3">
    <name type="scientific">Epilithonimonas ginsengisoli</name>
    <dbReference type="NCBI Taxonomy" id="1245592"/>
    <lineage>
        <taxon>Bacteria</taxon>
        <taxon>Pseudomonadati</taxon>
        <taxon>Bacteroidota</taxon>
        <taxon>Flavobacteriia</taxon>
        <taxon>Flavobacteriales</taxon>
        <taxon>Weeksellaceae</taxon>
        <taxon>Chryseobacterium group</taxon>
        <taxon>Epilithonimonas</taxon>
    </lineage>
</organism>